<organism evidence="1 2">
    <name type="scientific">Anaerosphaera aminiphila DSM 21120</name>
    <dbReference type="NCBI Taxonomy" id="1120995"/>
    <lineage>
        <taxon>Bacteria</taxon>
        <taxon>Bacillati</taxon>
        <taxon>Bacillota</taxon>
        <taxon>Tissierellia</taxon>
        <taxon>Tissierellales</taxon>
        <taxon>Peptoniphilaceae</taxon>
        <taxon>Anaerosphaera</taxon>
    </lineage>
</organism>
<dbReference type="STRING" id="1120995.SAMN02745245_00481"/>
<dbReference type="OrthoDB" id="1701342at2"/>
<sequence>MINFFKKKKQENTFKEKSIYERIIEAEENSNLSKLNIVSENFKEDNRGNYEIKILDGEKTSRIDTTKLNEAILKFYKRDHSSVELICEYFKDKRAIEAFPEFESFIFSLEVFEEKKLAGLSILLMRDVTTVEAVKFGILLSYFYPLVNYPAAVKIITDLGIYPEFTYYSLSVLKQLNYYEVVKDNILRRGLEEAREIERKMK</sequence>
<dbReference type="EMBL" id="FQXI01000001">
    <property type="protein sequence ID" value="SHH05567.1"/>
    <property type="molecule type" value="Genomic_DNA"/>
</dbReference>
<dbReference type="RefSeq" id="WP_073183341.1">
    <property type="nucleotide sequence ID" value="NZ_FQXI01000001.1"/>
</dbReference>
<accession>A0A1M5PUA4</accession>
<protein>
    <submittedName>
        <fullName evidence="1">Uncharacterized protein</fullName>
    </submittedName>
</protein>
<evidence type="ECO:0000313" key="2">
    <source>
        <dbReference type="Proteomes" id="UP000184032"/>
    </source>
</evidence>
<dbReference type="AlphaFoldDB" id="A0A1M5PUA4"/>
<reference evidence="1 2" key="1">
    <citation type="submission" date="2016-11" db="EMBL/GenBank/DDBJ databases">
        <authorList>
            <person name="Jaros S."/>
            <person name="Januszkiewicz K."/>
            <person name="Wedrychowicz H."/>
        </authorList>
    </citation>
    <scope>NUCLEOTIDE SEQUENCE [LARGE SCALE GENOMIC DNA]</scope>
    <source>
        <strain evidence="1 2">DSM 21120</strain>
    </source>
</reference>
<dbReference type="Proteomes" id="UP000184032">
    <property type="component" value="Unassembled WGS sequence"/>
</dbReference>
<proteinExistence type="predicted"/>
<keyword evidence="2" id="KW-1185">Reference proteome</keyword>
<evidence type="ECO:0000313" key="1">
    <source>
        <dbReference type="EMBL" id="SHH05567.1"/>
    </source>
</evidence>
<name>A0A1M5PUA4_9FIRM</name>
<gene>
    <name evidence="1" type="ORF">SAMN02745245_00481</name>
</gene>